<dbReference type="NCBIfam" id="TIGR02608">
    <property type="entry name" value="delta_60_rpt"/>
    <property type="match status" value="6"/>
</dbReference>
<dbReference type="InterPro" id="IPR013431">
    <property type="entry name" value="Delta_60_rpt"/>
</dbReference>
<sequence>MNAEHSRWKSGFTIGLLLTVIFSFTIGVADQNSSSFLDMTFNSPNGYALWHTHNASQDRNLEMAIQQNGNILVGGYTNNTNQKDIQVLRYYPNGTLDSGFGKGGWLTYSGAAGKDDYAFGIALDAKNNILVSGREDNGNNADILLLRYTPDGIRDSSFGVNGTVTYRGSGNGTDSGRGLVVQKDGKIVVCGEVNVSSHKELAVLRYTPEGKLDPDFASSGVFTLSNMSGAESYGFAVALDQNEHILVTGSSHEDGTDRIVLVKLDENGLLDSSFGSGGTVVWNGQQGGPDYGNWVSVTAEDNILVTGVETDTSGSFDIVLIRYHSDGTLDTTFGTDGVARFGYSGYQYAWGQTRMPDGRIIVAGASLVGTHVTPVLIGFTKDGKLDTSFGSNGVVSFETIGIGRLYAVHEDDKGGLVACGYITESDTDLRLLLRMNPE</sequence>
<dbReference type="Proteomes" id="UP000245657">
    <property type="component" value="Unassembled WGS sequence"/>
</dbReference>
<comment type="caution">
    <text evidence="1">The sequence shown here is derived from an EMBL/GenBank/DDBJ whole genome shotgun (WGS) entry which is preliminary data.</text>
</comment>
<evidence type="ECO:0000313" key="2">
    <source>
        <dbReference type="Proteomes" id="UP000245657"/>
    </source>
</evidence>
<proteinExistence type="predicted"/>
<organism evidence="1 2">
    <name type="scientific">Methanospirillum lacunae</name>
    <dbReference type="NCBI Taxonomy" id="668570"/>
    <lineage>
        <taxon>Archaea</taxon>
        <taxon>Methanobacteriati</taxon>
        <taxon>Methanobacteriota</taxon>
        <taxon>Stenosarchaea group</taxon>
        <taxon>Methanomicrobia</taxon>
        <taxon>Methanomicrobiales</taxon>
        <taxon>Methanospirillaceae</taxon>
        <taxon>Methanospirillum</taxon>
    </lineage>
</organism>
<evidence type="ECO:0008006" key="3">
    <source>
        <dbReference type="Google" id="ProtNLM"/>
    </source>
</evidence>
<evidence type="ECO:0000313" key="1">
    <source>
        <dbReference type="EMBL" id="PWR72545.1"/>
    </source>
</evidence>
<dbReference type="GeneID" id="97548784"/>
<dbReference type="Gene3D" id="2.80.10.50">
    <property type="match status" value="3"/>
</dbReference>
<dbReference type="RefSeq" id="WP_109968057.1">
    <property type="nucleotide sequence ID" value="NZ_CP176093.1"/>
</dbReference>
<keyword evidence="2" id="KW-1185">Reference proteome</keyword>
<dbReference type="EMBL" id="QGMY01000006">
    <property type="protein sequence ID" value="PWR72545.1"/>
    <property type="molecule type" value="Genomic_DNA"/>
</dbReference>
<dbReference type="Pfam" id="PF17164">
    <property type="entry name" value="DUF5122"/>
    <property type="match status" value="6"/>
</dbReference>
<reference evidence="1 2" key="1">
    <citation type="submission" date="2018-05" db="EMBL/GenBank/DDBJ databases">
        <title>Draft genome of Methanospirillum lacunae Ki8-1.</title>
        <authorList>
            <person name="Dueholm M.S."/>
            <person name="Nielsen P.H."/>
            <person name="Bakmann L.F."/>
            <person name="Otzen D.E."/>
        </authorList>
    </citation>
    <scope>NUCLEOTIDE SEQUENCE [LARGE SCALE GENOMIC DNA]</scope>
    <source>
        <strain evidence="1 2">Ki8-1</strain>
    </source>
</reference>
<name>A0A2V2N1S7_9EURY</name>
<dbReference type="SUPFAM" id="SSF101898">
    <property type="entry name" value="NHL repeat"/>
    <property type="match status" value="1"/>
</dbReference>
<dbReference type="AlphaFoldDB" id="A0A2V2N1S7"/>
<gene>
    <name evidence="1" type="ORF">DK846_06130</name>
</gene>
<protein>
    <recommendedName>
        <fullName evidence="3">Delta-60 repeat domain-containing protein</fullName>
    </recommendedName>
</protein>
<accession>A0A2V2N1S7</accession>